<dbReference type="EMBL" id="CAJEWN010000023">
    <property type="protein sequence ID" value="CAD2139572.1"/>
    <property type="molecule type" value="Genomic_DNA"/>
</dbReference>
<sequence length="455" mass="51670">MDSIVIDNFDDSSETEFVDCNNINHNGFDSLLNGLDPNLGMLADNDLEQFLGSSVSSPLNFDLDDLYGRVEEEQNWQQKYTSQDHDHCYFEMPSFCGSPDSGLSSNVTSNESSGCTSIRNSCGYETDSTLTLNPNLDVPVDFQLKEQSKSAFYVDTDGTLMEYTEYQSETINNQSNNVIESLVNQNSKQNKQFNDKRRVEFENEYLNALSEVKPVMSNKRGRHQGLVLTEEERKLCKKEGINLPDVYPLTKAEERELKRIRRKIRNKKSAQTSRRRKQVYIEALEQRIENCTKENGELKRQIEILAGENKHLVTQLRNMQMTLGNTTKLTGQRGTCLAVLLLSVCLIVAPNGKQFGMNGVNRNTLQQEMLVDKFNQKPGDLHHSEIESREGVLTNLDQAIGNRGQRFYGASRTLIDFVAPEQKCMDDKMSESFGFTQADSVASFKANFKFLTIKI</sequence>
<feature type="coiled-coil region" evidence="6">
    <location>
        <begin position="250"/>
        <end position="308"/>
    </location>
</feature>
<evidence type="ECO:0000256" key="4">
    <source>
        <dbReference type="ARBA" id="ARBA00023163"/>
    </source>
</evidence>
<keyword evidence="3" id="KW-0238">DNA-binding</keyword>
<dbReference type="InterPro" id="IPR046347">
    <property type="entry name" value="bZIP_sf"/>
</dbReference>
<evidence type="ECO:0000313" key="9">
    <source>
        <dbReference type="Proteomes" id="UP000580250"/>
    </source>
</evidence>
<evidence type="ECO:0000259" key="7">
    <source>
        <dbReference type="PROSITE" id="PS50217"/>
    </source>
</evidence>
<dbReference type="PANTHER" id="PTHR45996">
    <property type="entry name" value="AGAP001464-PB"/>
    <property type="match status" value="1"/>
</dbReference>
<dbReference type="InterPro" id="IPR051381">
    <property type="entry name" value="CREB_ATF_subfamily"/>
</dbReference>
<keyword evidence="4" id="KW-0804">Transcription</keyword>
<dbReference type="GO" id="GO:0000981">
    <property type="term" value="F:DNA-binding transcription factor activity, RNA polymerase II-specific"/>
    <property type="evidence" value="ECO:0007669"/>
    <property type="project" value="TreeGrafter"/>
</dbReference>
<keyword evidence="5" id="KW-0539">Nucleus</keyword>
<dbReference type="AlphaFoldDB" id="A0A6V7TYW0"/>
<evidence type="ECO:0000256" key="5">
    <source>
        <dbReference type="ARBA" id="ARBA00023242"/>
    </source>
</evidence>
<keyword evidence="6" id="KW-0175">Coiled coil</keyword>
<dbReference type="GO" id="GO:0005789">
    <property type="term" value="C:endoplasmic reticulum membrane"/>
    <property type="evidence" value="ECO:0007669"/>
    <property type="project" value="UniProtKB-SubCell"/>
</dbReference>
<accession>A0A6V7TYW0</accession>
<protein>
    <recommendedName>
        <fullName evidence="7">BZIP domain-containing protein</fullName>
    </recommendedName>
</protein>
<reference evidence="8 9" key="1">
    <citation type="submission" date="2020-08" db="EMBL/GenBank/DDBJ databases">
        <authorList>
            <person name="Koutsovoulos G."/>
            <person name="Danchin GJ E."/>
        </authorList>
    </citation>
    <scope>NUCLEOTIDE SEQUENCE [LARGE SCALE GENOMIC DNA]</scope>
</reference>
<evidence type="ECO:0000256" key="3">
    <source>
        <dbReference type="ARBA" id="ARBA00023125"/>
    </source>
</evidence>
<keyword evidence="2" id="KW-0805">Transcription regulation</keyword>
<dbReference type="Proteomes" id="UP000580250">
    <property type="component" value="Unassembled WGS sequence"/>
</dbReference>
<dbReference type="GO" id="GO:0000978">
    <property type="term" value="F:RNA polymerase II cis-regulatory region sequence-specific DNA binding"/>
    <property type="evidence" value="ECO:0007669"/>
    <property type="project" value="TreeGrafter"/>
</dbReference>
<evidence type="ECO:0000256" key="2">
    <source>
        <dbReference type="ARBA" id="ARBA00023015"/>
    </source>
</evidence>
<gene>
    <name evidence="8" type="ORF">MENT_LOCUS6219</name>
</gene>
<dbReference type="PROSITE" id="PS50217">
    <property type="entry name" value="BZIP"/>
    <property type="match status" value="1"/>
</dbReference>
<organism evidence="8 9">
    <name type="scientific">Meloidogyne enterolobii</name>
    <name type="common">Root-knot nematode worm</name>
    <name type="synonym">Meloidogyne mayaguensis</name>
    <dbReference type="NCBI Taxonomy" id="390850"/>
    <lineage>
        <taxon>Eukaryota</taxon>
        <taxon>Metazoa</taxon>
        <taxon>Ecdysozoa</taxon>
        <taxon>Nematoda</taxon>
        <taxon>Chromadorea</taxon>
        <taxon>Rhabditida</taxon>
        <taxon>Tylenchina</taxon>
        <taxon>Tylenchomorpha</taxon>
        <taxon>Tylenchoidea</taxon>
        <taxon>Meloidogynidae</taxon>
        <taxon>Meloidogyninae</taxon>
        <taxon>Meloidogyne</taxon>
    </lineage>
</organism>
<dbReference type="SMART" id="SM00338">
    <property type="entry name" value="BRLZ"/>
    <property type="match status" value="1"/>
</dbReference>
<dbReference type="Gene3D" id="1.20.5.170">
    <property type="match status" value="1"/>
</dbReference>
<comment type="subcellular location">
    <subcellularLocation>
        <location evidence="1">Endoplasmic reticulum membrane</location>
        <topology evidence="1">Single-pass type II membrane protein</topology>
    </subcellularLocation>
</comment>
<dbReference type="OrthoDB" id="674948at2759"/>
<feature type="domain" description="BZIP" evidence="7">
    <location>
        <begin position="256"/>
        <end position="319"/>
    </location>
</feature>
<dbReference type="InterPro" id="IPR004827">
    <property type="entry name" value="bZIP"/>
</dbReference>
<dbReference type="CDD" id="cd14689">
    <property type="entry name" value="bZIP_CREB3"/>
    <property type="match status" value="1"/>
</dbReference>
<dbReference type="PANTHER" id="PTHR45996:SF3">
    <property type="entry name" value="CREB-H TRANSCRIPTION FACTOR HOMOLOG LET-607"/>
    <property type="match status" value="1"/>
</dbReference>
<evidence type="ECO:0000313" key="8">
    <source>
        <dbReference type="EMBL" id="CAD2139572.1"/>
    </source>
</evidence>
<comment type="caution">
    <text evidence="8">The sequence shown here is derived from an EMBL/GenBank/DDBJ whole genome shotgun (WGS) entry which is preliminary data.</text>
</comment>
<proteinExistence type="predicted"/>
<evidence type="ECO:0000256" key="1">
    <source>
        <dbReference type="ARBA" id="ARBA00004648"/>
    </source>
</evidence>
<dbReference type="GO" id="GO:0005634">
    <property type="term" value="C:nucleus"/>
    <property type="evidence" value="ECO:0007669"/>
    <property type="project" value="TreeGrafter"/>
</dbReference>
<dbReference type="SUPFAM" id="SSF57959">
    <property type="entry name" value="Leucine zipper domain"/>
    <property type="match status" value="1"/>
</dbReference>
<name>A0A6V7TYW0_MELEN</name>
<dbReference type="PROSITE" id="PS00036">
    <property type="entry name" value="BZIP_BASIC"/>
    <property type="match status" value="1"/>
</dbReference>
<evidence type="ECO:0000256" key="6">
    <source>
        <dbReference type="SAM" id="Coils"/>
    </source>
</evidence>
<dbReference type="Pfam" id="PF00170">
    <property type="entry name" value="bZIP_1"/>
    <property type="match status" value="1"/>
</dbReference>